<accession>A0ABD0K875</accession>
<evidence type="ECO:0000313" key="3">
    <source>
        <dbReference type="Proteomes" id="UP001519460"/>
    </source>
</evidence>
<sequence length="89" mass="9784">MQSAKSRGSTRGVVGSCCRHQRGPPMQCQSSVEDRGAVIVVRDEWSVSNGSFNPTPTAHSNVRHRKIEIRPGTCGGGHKRVFLHLLSRF</sequence>
<gene>
    <name evidence="2" type="ORF">BaRGS_00025442</name>
</gene>
<reference evidence="2 3" key="1">
    <citation type="journal article" date="2023" name="Sci. Data">
        <title>Genome assembly of the Korean intertidal mud-creeper Batillaria attramentaria.</title>
        <authorList>
            <person name="Patra A.K."/>
            <person name="Ho P.T."/>
            <person name="Jun S."/>
            <person name="Lee S.J."/>
            <person name="Kim Y."/>
            <person name="Won Y.J."/>
        </authorList>
    </citation>
    <scope>NUCLEOTIDE SEQUENCE [LARGE SCALE GENOMIC DNA]</scope>
    <source>
        <strain evidence="2">Wonlab-2016</strain>
    </source>
</reference>
<evidence type="ECO:0000313" key="2">
    <source>
        <dbReference type="EMBL" id="KAK7483275.1"/>
    </source>
</evidence>
<dbReference type="AlphaFoldDB" id="A0ABD0K875"/>
<comment type="caution">
    <text evidence="2">The sequence shown here is derived from an EMBL/GenBank/DDBJ whole genome shotgun (WGS) entry which is preliminary data.</text>
</comment>
<evidence type="ECO:0000256" key="1">
    <source>
        <dbReference type="SAM" id="MobiDB-lite"/>
    </source>
</evidence>
<proteinExistence type="predicted"/>
<name>A0ABD0K875_9CAEN</name>
<dbReference type="EMBL" id="JACVVK020000229">
    <property type="protein sequence ID" value="KAK7483275.1"/>
    <property type="molecule type" value="Genomic_DNA"/>
</dbReference>
<organism evidence="2 3">
    <name type="scientific">Batillaria attramentaria</name>
    <dbReference type="NCBI Taxonomy" id="370345"/>
    <lineage>
        <taxon>Eukaryota</taxon>
        <taxon>Metazoa</taxon>
        <taxon>Spiralia</taxon>
        <taxon>Lophotrochozoa</taxon>
        <taxon>Mollusca</taxon>
        <taxon>Gastropoda</taxon>
        <taxon>Caenogastropoda</taxon>
        <taxon>Sorbeoconcha</taxon>
        <taxon>Cerithioidea</taxon>
        <taxon>Batillariidae</taxon>
        <taxon>Batillaria</taxon>
    </lineage>
</organism>
<protein>
    <submittedName>
        <fullName evidence="2">Uncharacterized protein</fullName>
    </submittedName>
</protein>
<dbReference type="Proteomes" id="UP001519460">
    <property type="component" value="Unassembled WGS sequence"/>
</dbReference>
<keyword evidence="3" id="KW-1185">Reference proteome</keyword>
<feature type="region of interest" description="Disordered" evidence="1">
    <location>
        <begin position="1"/>
        <end position="31"/>
    </location>
</feature>